<dbReference type="EMBL" id="JXBL01000001">
    <property type="protein sequence ID" value="KIE42214.1"/>
    <property type="molecule type" value="Genomic_DNA"/>
</dbReference>
<evidence type="ECO:0000256" key="3">
    <source>
        <dbReference type="ARBA" id="ARBA00022729"/>
    </source>
</evidence>
<dbReference type="PANTHER" id="PTHR30483">
    <property type="entry name" value="LEUCINE-SPECIFIC-BINDING PROTEIN"/>
    <property type="match status" value="1"/>
</dbReference>
<accession>A0A0C1TMT2</accession>
<keyword evidence="4" id="KW-0029">Amino-acid transport</keyword>
<evidence type="ECO:0000313" key="7">
    <source>
        <dbReference type="Proteomes" id="UP000031433"/>
    </source>
</evidence>
<dbReference type="GO" id="GO:0006865">
    <property type="term" value="P:amino acid transport"/>
    <property type="evidence" value="ECO:0007669"/>
    <property type="project" value="UniProtKB-KW"/>
</dbReference>
<dbReference type="SUPFAM" id="SSF53822">
    <property type="entry name" value="Periplasmic binding protein-like I"/>
    <property type="match status" value="1"/>
</dbReference>
<dbReference type="InterPro" id="IPR028082">
    <property type="entry name" value="Peripla_BP_I"/>
</dbReference>
<dbReference type="Gene3D" id="3.40.50.2300">
    <property type="match status" value="2"/>
</dbReference>
<dbReference type="Proteomes" id="UP000031433">
    <property type="component" value="Unassembled WGS sequence"/>
</dbReference>
<feature type="domain" description="Leucine-binding protein" evidence="5">
    <location>
        <begin position="26"/>
        <end position="358"/>
    </location>
</feature>
<organism evidence="6 7">
    <name type="scientific">Geobacter soli</name>
    <dbReference type="NCBI Taxonomy" id="1510391"/>
    <lineage>
        <taxon>Bacteria</taxon>
        <taxon>Pseudomonadati</taxon>
        <taxon>Thermodesulfobacteriota</taxon>
        <taxon>Desulfuromonadia</taxon>
        <taxon>Geobacterales</taxon>
        <taxon>Geobacteraceae</taxon>
        <taxon>Geobacter</taxon>
    </lineage>
</organism>
<dbReference type="Pfam" id="PF13458">
    <property type="entry name" value="Peripla_BP_6"/>
    <property type="match status" value="1"/>
</dbReference>
<evidence type="ECO:0000313" key="6">
    <source>
        <dbReference type="EMBL" id="KIE42214.1"/>
    </source>
</evidence>
<dbReference type="PANTHER" id="PTHR30483:SF38">
    <property type="entry name" value="BLR7848 PROTEIN"/>
    <property type="match status" value="1"/>
</dbReference>
<evidence type="ECO:0000256" key="2">
    <source>
        <dbReference type="ARBA" id="ARBA00022448"/>
    </source>
</evidence>
<proteinExistence type="inferred from homology"/>
<dbReference type="InterPro" id="IPR000709">
    <property type="entry name" value="Leu_Ile_Val-bd"/>
</dbReference>
<evidence type="ECO:0000259" key="5">
    <source>
        <dbReference type="Pfam" id="PF13458"/>
    </source>
</evidence>
<comment type="similarity">
    <text evidence="1">Belongs to the leucine-binding protein family.</text>
</comment>
<dbReference type="InterPro" id="IPR051010">
    <property type="entry name" value="BCAA_transport"/>
</dbReference>
<keyword evidence="7" id="KW-1185">Reference proteome</keyword>
<dbReference type="RefSeq" id="WP_039644568.1">
    <property type="nucleotide sequence ID" value="NZ_JXBL01000001.1"/>
</dbReference>
<dbReference type="CDD" id="cd06333">
    <property type="entry name" value="PBP1_ABC_RPA1789-like"/>
    <property type="match status" value="1"/>
</dbReference>
<dbReference type="PRINTS" id="PR00337">
    <property type="entry name" value="LEUILEVALBP"/>
</dbReference>
<keyword evidence="3" id="KW-0732">Signal</keyword>
<dbReference type="AlphaFoldDB" id="A0A0C1TMT2"/>
<evidence type="ECO:0000256" key="1">
    <source>
        <dbReference type="ARBA" id="ARBA00010062"/>
    </source>
</evidence>
<comment type="caution">
    <text evidence="6">The sequence shown here is derived from an EMBL/GenBank/DDBJ whole genome shotgun (WGS) entry which is preliminary data.</text>
</comment>
<evidence type="ECO:0000256" key="4">
    <source>
        <dbReference type="ARBA" id="ARBA00022970"/>
    </source>
</evidence>
<keyword evidence="2" id="KW-0813">Transport</keyword>
<dbReference type="InterPro" id="IPR028081">
    <property type="entry name" value="Leu-bd"/>
</dbReference>
<dbReference type="FunFam" id="3.40.50.2300:FF:000491">
    <property type="entry name" value="Branched-chain amino acid ABC transporter substrate-binding protein"/>
    <property type="match status" value="1"/>
</dbReference>
<sequence>MNRIFAVIVGIVGLLVAGMASAAEPFRIGALFSITGPASFLGEPEKNTLEMLVKDANARGGVGGRKLELVVYDTQGDVTKAVQLANKLIKNDKVSVIVGPSTTGETMAVIPLAEKERIPLISCAAGIKITEPVKKWVFKTPANDHVAAEKILIQAAKLKQKSLAIITVSDGFGSSGREQLKALAGQKGFRIVADEVYGPKDTDMTAQLTKIKAAKPDAVICWGTNPGPALIARNMKQLGIKVPLYMSHGVASKKFIELAGADAAEGIMLPAGKLAIFDKLPKNDHQYKLLKSYDESYRKAYGVEASTFGGYAYDAFLLISGAMKKGTAPQQIRDGLEQTRKLVSVSGIFTMSPADHNGLDLSAFEMVRVTKGDWELVK</sequence>
<reference evidence="6 7" key="1">
    <citation type="submission" date="2015-01" db="EMBL/GenBank/DDBJ databases">
        <title>Genome sequence of the anaerobic bacterium Geobacter soli GSS01, a dissimilatory Fe(III) reducer from soil.</title>
        <authorList>
            <person name="Yang G."/>
            <person name="Zhou S."/>
        </authorList>
    </citation>
    <scope>NUCLEOTIDE SEQUENCE [LARGE SCALE GENOMIC DNA]</scope>
    <source>
        <strain evidence="6 7">GSS01</strain>
    </source>
</reference>
<name>A0A0C1TMT2_9BACT</name>
<gene>
    <name evidence="6" type="ORF">SE37_06055</name>
</gene>
<protein>
    <submittedName>
        <fullName evidence="6">ABC transporter substrate-binding protein</fullName>
    </submittedName>
</protein>